<accession>A0A6C0K5W5</accession>
<reference evidence="1" key="1">
    <citation type="journal article" date="2020" name="Nature">
        <title>Giant virus diversity and host interactions through global metagenomics.</title>
        <authorList>
            <person name="Schulz F."/>
            <person name="Roux S."/>
            <person name="Paez-Espino D."/>
            <person name="Jungbluth S."/>
            <person name="Walsh D.A."/>
            <person name="Denef V.J."/>
            <person name="McMahon K.D."/>
            <person name="Konstantinidis K.T."/>
            <person name="Eloe-Fadrosh E.A."/>
            <person name="Kyrpides N.C."/>
            <person name="Woyke T."/>
        </authorList>
    </citation>
    <scope>NUCLEOTIDE SEQUENCE</scope>
    <source>
        <strain evidence="1">GVMAG-S-1101169-75</strain>
    </source>
</reference>
<dbReference type="EMBL" id="MN740787">
    <property type="protein sequence ID" value="QHU11638.1"/>
    <property type="molecule type" value="Genomic_DNA"/>
</dbReference>
<organism evidence="1">
    <name type="scientific">viral metagenome</name>
    <dbReference type="NCBI Taxonomy" id="1070528"/>
    <lineage>
        <taxon>unclassified sequences</taxon>
        <taxon>metagenomes</taxon>
        <taxon>organismal metagenomes</taxon>
    </lineage>
</organism>
<evidence type="ECO:0000313" key="1">
    <source>
        <dbReference type="EMBL" id="QHU11638.1"/>
    </source>
</evidence>
<proteinExistence type="predicted"/>
<dbReference type="AlphaFoldDB" id="A0A6C0K5W5"/>
<protein>
    <submittedName>
        <fullName evidence="1">Uncharacterized protein</fullName>
    </submittedName>
</protein>
<sequence length="335" mass="38202">MTDYRGKPNHKKSLSENDVLLKDLISNFTELGNSIYSEIQANTLYTVFSMGDDFYITASQRNPFQLDLYRVRDGMTSKIQPALWREMQLVSMKTSYMIAESESLLRFHADSYHDPYELKKAILALMMSQKVFQYKKEWIVHFNLSDQGFWCPSIIQEIDVDAEIIYDYKDVRFSYNGSMLLVTVRGTPCYMLDAHRSSPLFFVPTLPHNVVEAKLLLGFSAKDFVLGMGMDESIGIPLIALLSGAAPLKKNEAESISHKIHVFRDNLEDPDGDLLGHFVIWNPVWKKGAIPRVGLSSAPHNSHFTSQLFPIGEAEWNMMLSLPHTKPIISDIVFH</sequence>
<name>A0A6C0K5W5_9ZZZZ</name>